<feature type="transmembrane region" description="Helical" evidence="6">
    <location>
        <begin position="184"/>
        <end position="204"/>
    </location>
</feature>
<evidence type="ECO:0000256" key="5">
    <source>
        <dbReference type="SAM" id="MobiDB-lite"/>
    </source>
</evidence>
<sequence length="535" mass="60301">MKFDDIVTQYLGEFGRYQKIQFILVVIPTIFCAFHSLSWTFTAPNIAHRCRLESEATLTRPNYQIGPNLLLNGCENQTETEQCSYKSCSFSDGTACKFGYAYADTSRYTAVERWDLVCDKHVLKPIVQTAYYIGQFFGSLVFGFLGDRYGRKKIFLAAIAIQFISGIGMSLANGWYLFAFFRMWAGFAHPGIFMTSVILGMELIGSSYRSLASIFAGALFSTGQAILGTVAYFVTDYRMLQIYLTLPLVIFITYIWLIPESARWLVSQRRYEEADKILRMVAKRNGRQMPEKWWDELEIDVDMASPSRKRKKNFLDLLKTPKARVRTLVMFFCWPVVSMAYYGMSMKPDLLGTDPYINFIAGGIAEIPATIFMFFTVDKLGRRPLLCGGLILAGLTLFSNVFVSENTWEAIPMIQFLLSKASLTLCYAVIYAYTPELFPTEIRNMAVGGCSMMARFGASGASFMVMHLAEVYGRNVITIPFGLSVILAALLVGLTLPETANHAMLETIKELEGNRSNDEKMIPLTPQGKSLIDQE</sequence>
<evidence type="ECO:0000256" key="2">
    <source>
        <dbReference type="ARBA" id="ARBA00022692"/>
    </source>
</evidence>
<dbReference type="GO" id="GO:0022857">
    <property type="term" value="F:transmembrane transporter activity"/>
    <property type="evidence" value="ECO:0007669"/>
    <property type="project" value="InterPro"/>
</dbReference>
<keyword evidence="8" id="KW-1185">Reference proteome</keyword>
<feature type="transmembrane region" description="Helical" evidence="6">
    <location>
        <begin position="240"/>
        <end position="259"/>
    </location>
</feature>
<dbReference type="AlphaFoldDB" id="A0A914YVL8"/>
<keyword evidence="4 6" id="KW-0472">Membrane</keyword>
<feature type="region of interest" description="Disordered" evidence="5">
    <location>
        <begin position="516"/>
        <end position="535"/>
    </location>
</feature>
<keyword evidence="3 6" id="KW-1133">Transmembrane helix</keyword>
<feature type="transmembrane region" description="Helical" evidence="6">
    <location>
        <begin position="20"/>
        <end position="41"/>
    </location>
</feature>
<feature type="transmembrane region" description="Helical" evidence="6">
    <location>
        <begin position="445"/>
        <end position="465"/>
    </location>
</feature>
<dbReference type="InterPro" id="IPR005828">
    <property type="entry name" value="MFS_sugar_transport-like"/>
</dbReference>
<dbReference type="PROSITE" id="PS00216">
    <property type="entry name" value="SUGAR_TRANSPORT_1"/>
    <property type="match status" value="1"/>
</dbReference>
<reference evidence="9" key="1">
    <citation type="submission" date="2022-11" db="UniProtKB">
        <authorList>
            <consortium name="WormBaseParasite"/>
        </authorList>
    </citation>
    <scope>IDENTIFICATION</scope>
</reference>
<evidence type="ECO:0000256" key="1">
    <source>
        <dbReference type="ARBA" id="ARBA00004141"/>
    </source>
</evidence>
<dbReference type="PANTHER" id="PTHR24064">
    <property type="entry name" value="SOLUTE CARRIER FAMILY 22 MEMBER"/>
    <property type="match status" value="1"/>
</dbReference>
<dbReference type="InterPro" id="IPR005829">
    <property type="entry name" value="Sugar_transporter_CS"/>
</dbReference>
<dbReference type="WBParaSite" id="PSU_v2.g4625.t1">
    <property type="protein sequence ID" value="PSU_v2.g4625.t1"/>
    <property type="gene ID" value="PSU_v2.g4625"/>
</dbReference>
<feature type="transmembrane region" description="Helical" evidence="6">
    <location>
        <begin position="384"/>
        <end position="404"/>
    </location>
</feature>
<dbReference type="Pfam" id="PF00083">
    <property type="entry name" value="Sugar_tr"/>
    <property type="match status" value="1"/>
</dbReference>
<dbReference type="PROSITE" id="PS50850">
    <property type="entry name" value="MFS"/>
    <property type="match status" value="1"/>
</dbReference>
<feature type="transmembrane region" description="Helical" evidence="6">
    <location>
        <begin position="410"/>
        <end position="433"/>
    </location>
</feature>
<dbReference type="SUPFAM" id="SSF103473">
    <property type="entry name" value="MFS general substrate transporter"/>
    <property type="match status" value="1"/>
</dbReference>
<evidence type="ECO:0000259" key="7">
    <source>
        <dbReference type="PROSITE" id="PS50850"/>
    </source>
</evidence>
<evidence type="ECO:0000256" key="3">
    <source>
        <dbReference type="ARBA" id="ARBA00022989"/>
    </source>
</evidence>
<dbReference type="GO" id="GO:0016020">
    <property type="term" value="C:membrane"/>
    <property type="evidence" value="ECO:0007669"/>
    <property type="project" value="UniProtKB-SubCell"/>
</dbReference>
<comment type="subcellular location">
    <subcellularLocation>
        <location evidence="1">Membrane</location>
        <topology evidence="1">Multi-pass membrane protein</topology>
    </subcellularLocation>
</comment>
<feature type="transmembrane region" description="Helical" evidence="6">
    <location>
        <begin position="356"/>
        <end position="377"/>
    </location>
</feature>
<feature type="transmembrane region" description="Helical" evidence="6">
    <location>
        <begin position="477"/>
        <end position="496"/>
    </location>
</feature>
<proteinExistence type="predicted"/>
<evidence type="ECO:0000256" key="4">
    <source>
        <dbReference type="ARBA" id="ARBA00023136"/>
    </source>
</evidence>
<protein>
    <submittedName>
        <fullName evidence="9">Major facilitator superfamily (MFS) profile domain-containing protein</fullName>
    </submittedName>
</protein>
<evidence type="ECO:0000256" key="6">
    <source>
        <dbReference type="SAM" id="Phobius"/>
    </source>
</evidence>
<evidence type="ECO:0000313" key="9">
    <source>
        <dbReference type="WBParaSite" id="PSU_v2.g4625.t1"/>
    </source>
</evidence>
<dbReference type="CDD" id="cd17317">
    <property type="entry name" value="MFS_SLC22"/>
    <property type="match status" value="1"/>
</dbReference>
<feature type="transmembrane region" description="Helical" evidence="6">
    <location>
        <begin position="211"/>
        <end position="234"/>
    </location>
</feature>
<feature type="transmembrane region" description="Helical" evidence="6">
    <location>
        <begin position="325"/>
        <end position="344"/>
    </location>
</feature>
<accession>A0A914YVL8</accession>
<feature type="transmembrane region" description="Helical" evidence="6">
    <location>
        <begin position="154"/>
        <end position="178"/>
    </location>
</feature>
<feature type="domain" description="Major facilitator superfamily (MFS) profile" evidence="7">
    <location>
        <begin position="61"/>
        <end position="500"/>
    </location>
</feature>
<keyword evidence="2 6" id="KW-0812">Transmembrane</keyword>
<dbReference type="InterPro" id="IPR020846">
    <property type="entry name" value="MFS_dom"/>
</dbReference>
<dbReference type="InterPro" id="IPR036259">
    <property type="entry name" value="MFS_trans_sf"/>
</dbReference>
<name>A0A914YVL8_9BILA</name>
<dbReference type="Gene3D" id="1.20.1250.20">
    <property type="entry name" value="MFS general substrate transporter like domains"/>
    <property type="match status" value="1"/>
</dbReference>
<organism evidence="8 9">
    <name type="scientific">Panagrolaimus superbus</name>
    <dbReference type="NCBI Taxonomy" id="310955"/>
    <lineage>
        <taxon>Eukaryota</taxon>
        <taxon>Metazoa</taxon>
        <taxon>Ecdysozoa</taxon>
        <taxon>Nematoda</taxon>
        <taxon>Chromadorea</taxon>
        <taxon>Rhabditida</taxon>
        <taxon>Tylenchina</taxon>
        <taxon>Panagrolaimomorpha</taxon>
        <taxon>Panagrolaimoidea</taxon>
        <taxon>Panagrolaimidae</taxon>
        <taxon>Panagrolaimus</taxon>
    </lineage>
</organism>
<evidence type="ECO:0000313" key="8">
    <source>
        <dbReference type="Proteomes" id="UP000887577"/>
    </source>
</evidence>
<dbReference type="Proteomes" id="UP000887577">
    <property type="component" value="Unplaced"/>
</dbReference>